<protein>
    <submittedName>
        <fullName evidence="5">MFS transporter</fullName>
    </submittedName>
</protein>
<keyword evidence="3 4" id="KW-0472">Membrane</keyword>
<feature type="transmembrane region" description="Helical" evidence="4">
    <location>
        <begin position="102"/>
        <end position="120"/>
    </location>
</feature>
<proteinExistence type="predicted"/>
<feature type="transmembrane region" description="Helical" evidence="4">
    <location>
        <begin position="250"/>
        <end position="271"/>
    </location>
</feature>
<dbReference type="InterPro" id="IPR036259">
    <property type="entry name" value="MFS_trans_sf"/>
</dbReference>
<name>A0A837NJ37_9GAMM</name>
<dbReference type="AlphaFoldDB" id="A0A837NJ37"/>
<evidence type="ECO:0000313" key="6">
    <source>
        <dbReference type="Proteomes" id="UP000053030"/>
    </source>
</evidence>
<dbReference type="Proteomes" id="UP000053030">
    <property type="component" value="Unassembled WGS sequence"/>
</dbReference>
<dbReference type="GO" id="GO:0005886">
    <property type="term" value="C:plasma membrane"/>
    <property type="evidence" value="ECO:0007669"/>
    <property type="project" value="TreeGrafter"/>
</dbReference>
<sequence length="394" mass="41841">MTSDVRSRIAIPVIILAQLLGTSLWFSVNGVWLSLSSAQGLSEADLGALTLAVQLGFIVGTLFLALTGLADRYKASVIFCLSSLLGASVNALFIIAADHFSLAWFLRLLTGLCLAGIYPMGMKLVISWVPKYAGAALSWLLAMLTLGTALPHLMRGFTLGLNWHIPLFAASMLAILGGIAVGLLGSGPHLPATAKPTALSKGLSALKQPRFRAVAGGYFGHCWELYAFWMLVPLLLLAPVSELGWSLSSIPWLSFSLIGVGALGCICGGWLSKKHGGVSVARLALITSGAMCLLYPFMTELPPWVALLTLTLWGISVIADSPQFSALAAQEAPADKIGSALAVMNSVGFALTIPAIWLASWSWPVLNEWVAWLLLPGPVLGLWAMRKFDKISSN</sequence>
<accession>A0A837NJ37</accession>
<dbReference type="PANTHER" id="PTHR23521:SF3">
    <property type="entry name" value="MFS TRANSPORTER"/>
    <property type="match status" value="1"/>
</dbReference>
<dbReference type="Pfam" id="PF07690">
    <property type="entry name" value="MFS_1"/>
    <property type="match status" value="1"/>
</dbReference>
<feature type="transmembrane region" description="Helical" evidence="4">
    <location>
        <begin position="304"/>
        <end position="329"/>
    </location>
</feature>
<evidence type="ECO:0000256" key="3">
    <source>
        <dbReference type="ARBA" id="ARBA00023136"/>
    </source>
</evidence>
<keyword evidence="6" id="KW-1185">Reference proteome</keyword>
<reference evidence="5 6" key="1">
    <citation type="submission" date="2015-08" db="EMBL/GenBank/DDBJ databases">
        <title>Genome sequencing and assembly of the deep-sea bacterium Idiomarina zobellii.</title>
        <authorList>
            <person name="Mithoefer S.D."/>
            <person name="Rheaume B.A."/>
            <person name="MacLea K.S."/>
        </authorList>
    </citation>
    <scope>NUCLEOTIDE SEQUENCE [LARGE SCALE GENOMIC DNA]</scope>
    <source>
        <strain evidence="5 6">KMM 231</strain>
    </source>
</reference>
<keyword evidence="2 4" id="KW-1133">Transmembrane helix</keyword>
<feature type="transmembrane region" description="Helical" evidence="4">
    <location>
        <begin position="9"/>
        <end position="28"/>
    </location>
</feature>
<feature type="transmembrane region" description="Helical" evidence="4">
    <location>
        <begin position="341"/>
        <end position="363"/>
    </location>
</feature>
<feature type="transmembrane region" description="Helical" evidence="4">
    <location>
        <begin position="165"/>
        <end position="185"/>
    </location>
</feature>
<feature type="transmembrane region" description="Helical" evidence="4">
    <location>
        <begin position="280"/>
        <end position="298"/>
    </location>
</feature>
<dbReference type="PANTHER" id="PTHR23521">
    <property type="entry name" value="TRANSPORTER MFS SUPERFAMILY"/>
    <property type="match status" value="1"/>
</dbReference>
<feature type="transmembrane region" description="Helical" evidence="4">
    <location>
        <begin position="48"/>
        <end position="70"/>
    </location>
</feature>
<dbReference type="EMBL" id="LHSG01000004">
    <property type="protein sequence ID" value="KPD24009.1"/>
    <property type="molecule type" value="Genomic_DNA"/>
</dbReference>
<dbReference type="OrthoDB" id="9781976at2"/>
<feature type="transmembrane region" description="Helical" evidence="4">
    <location>
        <begin position="77"/>
        <end position="96"/>
    </location>
</feature>
<dbReference type="InterPro" id="IPR011701">
    <property type="entry name" value="MFS"/>
</dbReference>
<dbReference type="SUPFAM" id="SSF103473">
    <property type="entry name" value="MFS general substrate transporter"/>
    <property type="match status" value="1"/>
</dbReference>
<comment type="caution">
    <text evidence="5">The sequence shown here is derived from an EMBL/GenBank/DDBJ whole genome shotgun (WGS) entry which is preliminary data.</text>
</comment>
<keyword evidence="1 4" id="KW-0812">Transmembrane</keyword>
<gene>
    <name evidence="5" type="ORF">AFK76_05620</name>
</gene>
<evidence type="ECO:0000256" key="4">
    <source>
        <dbReference type="SAM" id="Phobius"/>
    </source>
</evidence>
<feature type="transmembrane region" description="Helical" evidence="4">
    <location>
        <begin position="369"/>
        <end position="385"/>
    </location>
</feature>
<dbReference type="Gene3D" id="1.20.1250.20">
    <property type="entry name" value="MFS general substrate transporter like domains"/>
    <property type="match status" value="1"/>
</dbReference>
<feature type="transmembrane region" description="Helical" evidence="4">
    <location>
        <begin position="218"/>
        <end position="238"/>
    </location>
</feature>
<feature type="transmembrane region" description="Helical" evidence="4">
    <location>
        <begin position="132"/>
        <end position="153"/>
    </location>
</feature>
<dbReference type="RefSeq" id="WP_053953325.1">
    <property type="nucleotide sequence ID" value="NZ_FNCB01000005.1"/>
</dbReference>
<evidence type="ECO:0000256" key="2">
    <source>
        <dbReference type="ARBA" id="ARBA00022989"/>
    </source>
</evidence>
<organism evidence="5 6">
    <name type="scientific">Idiomarina zobellii</name>
    <dbReference type="NCBI Taxonomy" id="86103"/>
    <lineage>
        <taxon>Bacteria</taxon>
        <taxon>Pseudomonadati</taxon>
        <taxon>Pseudomonadota</taxon>
        <taxon>Gammaproteobacteria</taxon>
        <taxon>Alteromonadales</taxon>
        <taxon>Idiomarinaceae</taxon>
        <taxon>Idiomarina</taxon>
    </lineage>
</organism>
<dbReference type="GO" id="GO:0022857">
    <property type="term" value="F:transmembrane transporter activity"/>
    <property type="evidence" value="ECO:0007669"/>
    <property type="project" value="InterPro"/>
</dbReference>
<evidence type="ECO:0000256" key="1">
    <source>
        <dbReference type="ARBA" id="ARBA00022692"/>
    </source>
</evidence>
<evidence type="ECO:0000313" key="5">
    <source>
        <dbReference type="EMBL" id="KPD24009.1"/>
    </source>
</evidence>